<sequence>MSKFLAKQFLKRVINVLNNQSDPVIIKKILKDLRLISFKPRDKGFKNFLEKITEQPIHLTCLIEAVEKGLLNNKPLRELFAFLEREQVITDEHLKVMAKQLNTQLNLLCLFEAFAVTMVNSFTLNEDLYCFINKQRNTAFPGNPIYNFFFGSSRRNFSLFKNLKLVSVDPVMTEGAFIRSLGNEELDKDAILEKSREFIKKHGLSLWNSKICPLPTGVQSDDSVKNVSLNILEATWEEKKKNDGQPGDNAFAGAALIRLLEYIRPPHSYAFVNLILPDESEVSDGETYSLFPDLKVNSLAKRVSQLDISKEWMNLYNSWNLFFVIQNLDSQFLPIKLLVPSVLNALPSHYMETRVLLLYLMGNMYHYNQLSIFKEEMHLPHSEMILSQWGKINKKYADTLLAMFCPNSEETSEMVYATIFGAHANFSLAYHIANFMRDFENFQITSEESEPQMEFSL</sequence>
<evidence type="ECO:0000313" key="1">
    <source>
        <dbReference type="EMBL" id="STY28657.1"/>
    </source>
</evidence>
<protein>
    <submittedName>
        <fullName evidence="1">Symporter</fullName>
    </submittedName>
</protein>
<evidence type="ECO:0000313" key="2">
    <source>
        <dbReference type="Proteomes" id="UP000255297"/>
    </source>
</evidence>
<gene>
    <name evidence="1" type="primary">dhlC</name>
    <name evidence="1" type="ORF">NCTC11532_00832</name>
</gene>
<keyword evidence="2" id="KW-1185">Reference proteome</keyword>
<dbReference type="STRING" id="1122170.GCA_000701265_03116"/>
<reference evidence="1 2" key="1">
    <citation type="submission" date="2018-06" db="EMBL/GenBank/DDBJ databases">
        <authorList>
            <consortium name="Pathogen Informatics"/>
            <person name="Doyle S."/>
        </authorList>
    </citation>
    <scope>NUCLEOTIDE SEQUENCE [LARGE SCALE GENOMIC DNA]</scope>
    <source>
        <strain evidence="1 2">NCTC11532</strain>
    </source>
</reference>
<accession>A0A378LPP4</accession>
<organism evidence="1 2">
    <name type="scientific">Legionella wadsworthii</name>
    <dbReference type="NCBI Taxonomy" id="28088"/>
    <lineage>
        <taxon>Bacteria</taxon>
        <taxon>Pseudomonadati</taxon>
        <taxon>Pseudomonadota</taxon>
        <taxon>Gammaproteobacteria</taxon>
        <taxon>Legionellales</taxon>
        <taxon>Legionellaceae</taxon>
        <taxon>Legionella</taxon>
    </lineage>
</organism>
<dbReference type="RefSeq" id="WP_031567987.1">
    <property type="nucleotide sequence ID" value="NZ_CAAAIS010000011.1"/>
</dbReference>
<proteinExistence type="predicted"/>
<name>A0A378LPP4_9GAMM</name>
<dbReference type="Proteomes" id="UP000255297">
    <property type="component" value="Unassembled WGS sequence"/>
</dbReference>
<dbReference type="EMBL" id="UGPB01000001">
    <property type="protein sequence ID" value="STY28657.1"/>
    <property type="molecule type" value="Genomic_DNA"/>
</dbReference>
<dbReference type="AlphaFoldDB" id="A0A378LPP4"/>
<dbReference type="OrthoDB" id="5643815at2"/>